<evidence type="ECO:0000313" key="2">
    <source>
        <dbReference type="EMBL" id="WNH54064.1"/>
    </source>
</evidence>
<feature type="transmembrane region" description="Helical" evidence="1">
    <location>
        <begin position="47"/>
        <end position="68"/>
    </location>
</feature>
<dbReference type="RefSeq" id="WP_311193178.1">
    <property type="nucleotide sequence ID" value="NZ_CP115541.1"/>
</dbReference>
<dbReference type="EMBL" id="CP115541">
    <property type="protein sequence ID" value="WNH54064.1"/>
    <property type="molecule type" value="Genomic_DNA"/>
</dbReference>
<evidence type="ECO:0008006" key="4">
    <source>
        <dbReference type="Google" id="ProtNLM"/>
    </source>
</evidence>
<name>A0ABY9YSZ3_9GAMM</name>
<keyword evidence="1" id="KW-0812">Transmembrane</keyword>
<keyword evidence="3" id="KW-1185">Reference proteome</keyword>
<protein>
    <recommendedName>
        <fullName evidence="4">Transmembrane protein</fullName>
    </recommendedName>
</protein>
<keyword evidence="1" id="KW-0472">Membrane</keyword>
<gene>
    <name evidence="2" type="ORF">PDM29_07240</name>
</gene>
<feature type="transmembrane region" description="Helical" evidence="1">
    <location>
        <begin position="89"/>
        <end position="111"/>
    </location>
</feature>
<evidence type="ECO:0000256" key="1">
    <source>
        <dbReference type="SAM" id="Phobius"/>
    </source>
</evidence>
<organism evidence="2 3">
    <name type="scientific">Stenotrophomonas oahuensis</name>
    <dbReference type="NCBI Taxonomy" id="3003271"/>
    <lineage>
        <taxon>Bacteria</taxon>
        <taxon>Pseudomonadati</taxon>
        <taxon>Pseudomonadota</taxon>
        <taxon>Gammaproteobacteria</taxon>
        <taxon>Lysobacterales</taxon>
        <taxon>Lysobacteraceae</taxon>
        <taxon>Stenotrophomonas</taxon>
    </lineage>
</organism>
<dbReference type="Proteomes" id="UP001302072">
    <property type="component" value="Chromosome"/>
</dbReference>
<reference evidence="2 3" key="1">
    <citation type="submission" date="2022-12" db="EMBL/GenBank/DDBJ databases">
        <title>Two new species, Stenotrophomonas aracearum and Stenotrophomonas oahuensis, isolated from Anthurium (Araceae family) in Hawaii.</title>
        <authorList>
            <person name="Chunag S.C."/>
            <person name="Dobhal S."/>
            <person name="Alvarez A."/>
            <person name="Arif M."/>
        </authorList>
    </citation>
    <scope>NUCLEOTIDE SEQUENCE [LARGE SCALE GENOMIC DNA]</scope>
    <source>
        <strain evidence="2 3">A5586</strain>
    </source>
</reference>
<proteinExistence type="predicted"/>
<keyword evidence="1" id="KW-1133">Transmembrane helix</keyword>
<sequence>MAAIAKVVSVATFIALWATLIRDQKLASLTVFATIFLFGVATQRMGFFWKACLAFFGLMSVLYIFAVFGGLEPNSPWILAGAEDMYAKLAVFLLLVLSTTLSLIAGLRTIGPSHQQNRWPS</sequence>
<evidence type="ECO:0000313" key="3">
    <source>
        <dbReference type="Proteomes" id="UP001302072"/>
    </source>
</evidence>
<accession>A0ABY9YSZ3</accession>